<evidence type="ECO:0000313" key="3">
    <source>
        <dbReference type="Proteomes" id="UP001321473"/>
    </source>
</evidence>
<dbReference type="EMBL" id="JARKHS020000572">
    <property type="protein sequence ID" value="KAK8788666.1"/>
    <property type="molecule type" value="Genomic_DNA"/>
</dbReference>
<dbReference type="AlphaFoldDB" id="A0AAQ4FNJ4"/>
<feature type="region of interest" description="Disordered" evidence="1">
    <location>
        <begin position="79"/>
        <end position="139"/>
    </location>
</feature>
<comment type="caution">
    <text evidence="2">The sequence shown here is derived from an EMBL/GenBank/DDBJ whole genome shotgun (WGS) entry which is preliminary data.</text>
</comment>
<keyword evidence="3" id="KW-1185">Reference proteome</keyword>
<name>A0AAQ4FNJ4_AMBAM</name>
<organism evidence="2 3">
    <name type="scientific">Amblyomma americanum</name>
    <name type="common">Lone star tick</name>
    <dbReference type="NCBI Taxonomy" id="6943"/>
    <lineage>
        <taxon>Eukaryota</taxon>
        <taxon>Metazoa</taxon>
        <taxon>Ecdysozoa</taxon>
        <taxon>Arthropoda</taxon>
        <taxon>Chelicerata</taxon>
        <taxon>Arachnida</taxon>
        <taxon>Acari</taxon>
        <taxon>Parasitiformes</taxon>
        <taxon>Ixodida</taxon>
        <taxon>Ixodoidea</taxon>
        <taxon>Ixodidae</taxon>
        <taxon>Amblyomminae</taxon>
        <taxon>Amblyomma</taxon>
    </lineage>
</organism>
<dbReference type="Proteomes" id="UP001321473">
    <property type="component" value="Unassembled WGS sequence"/>
</dbReference>
<protein>
    <submittedName>
        <fullName evidence="2">Uncharacterized protein</fullName>
    </submittedName>
</protein>
<evidence type="ECO:0000313" key="2">
    <source>
        <dbReference type="EMBL" id="KAK8788666.1"/>
    </source>
</evidence>
<evidence type="ECO:0000256" key="1">
    <source>
        <dbReference type="SAM" id="MobiDB-lite"/>
    </source>
</evidence>
<sequence length="139" mass="14293">MASSPSQNPGGAVVRAVEAQAASGVGCTTACTVCASVLTVTACAVAVAFWYGDLSDPGLFFREVLGIGRSALDSNETMLPATNRGVSVPRTRLPDDWNKSEDDSVSLSVSSPLKDATDGSVTRLTDQNGTDDLRLSAAP</sequence>
<gene>
    <name evidence="2" type="ORF">V5799_021553</name>
</gene>
<feature type="compositionally biased region" description="Polar residues" evidence="1">
    <location>
        <begin position="119"/>
        <end position="130"/>
    </location>
</feature>
<accession>A0AAQ4FNJ4</accession>
<feature type="compositionally biased region" description="Basic and acidic residues" evidence="1">
    <location>
        <begin position="92"/>
        <end position="102"/>
    </location>
</feature>
<reference evidence="2 3" key="1">
    <citation type="journal article" date="2023" name="Arcadia Sci">
        <title>De novo assembly of a long-read Amblyomma americanum tick genome.</title>
        <authorList>
            <person name="Chou S."/>
            <person name="Poskanzer K.E."/>
            <person name="Rollins M."/>
            <person name="Thuy-Boun P.S."/>
        </authorList>
    </citation>
    <scope>NUCLEOTIDE SEQUENCE [LARGE SCALE GENOMIC DNA]</scope>
    <source>
        <strain evidence="2">F_SG_1</strain>
        <tissue evidence="2">Salivary glands</tissue>
    </source>
</reference>
<proteinExistence type="predicted"/>